<dbReference type="AlphaFoldDB" id="A0A0R0AL37"/>
<name>A0A0R0AL37_9GAMM</name>
<comment type="caution">
    <text evidence="2">The sequence shown here is derived from an EMBL/GenBank/DDBJ whole genome shotgun (WGS) entry which is preliminary data.</text>
</comment>
<reference evidence="2 3" key="1">
    <citation type="submission" date="2015-10" db="EMBL/GenBank/DDBJ databases">
        <title>Genome sequencing and analysis of members of genus Stenotrophomonas.</title>
        <authorList>
            <person name="Patil P.P."/>
            <person name="Midha S."/>
            <person name="Patil P.B."/>
        </authorList>
    </citation>
    <scope>NUCLEOTIDE SEQUENCE [LARGE SCALE GENOMIC DNA]</scope>
    <source>
        <strain evidence="2 3">JCM 9942</strain>
    </source>
</reference>
<dbReference type="Proteomes" id="UP000050836">
    <property type="component" value="Unassembled WGS sequence"/>
</dbReference>
<dbReference type="OrthoDB" id="9000630at2"/>
<dbReference type="CDD" id="cd07344">
    <property type="entry name" value="M48_yhfN_like"/>
    <property type="match status" value="1"/>
</dbReference>
<organism evidence="2 3">
    <name type="scientific">Stenotrophomonas pictorum JCM 9942</name>
    <dbReference type="NCBI Taxonomy" id="1236960"/>
    <lineage>
        <taxon>Bacteria</taxon>
        <taxon>Pseudomonadati</taxon>
        <taxon>Pseudomonadota</taxon>
        <taxon>Gammaproteobacteria</taxon>
        <taxon>Lysobacterales</taxon>
        <taxon>Lysobacteraceae</taxon>
        <taxon>Stenotrophomonas</taxon>
    </lineage>
</organism>
<protein>
    <submittedName>
        <fullName evidence="2">Metal-dependent hydrolase</fullName>
    </submittedName>
</protein>
<accession>A0A0R0AL37</accession>
<proteinExistence type="predicted"/>
<evidence type="ECO:0000313" key="2">
    <source>
        <dbReference type="EMBL" id="KRG41895.1"/>
    </source>
</evidence>
<feature type="domain" description="YgjP-like metallopeptidase" evidence="1">
    <location>
        <begin position="94"/>
        <end position="152"/>
    </location>
</feature>
<dbReference type="PANTHER" id="PTHR30399">
    <property type="entry name" value="UNCHARACTERIZED PROTEIN YGJP"/>
    <property type="match status" value="1"/>
</dbReference>
<evidence type="ECO:0000259" key="1">
    <source>
        <dbReference type="Pfam" id="PF01863"/>
    </source>
</evidence>
<dbReference type="InterPro" id="IPR053136">
    <property type="entry name" value="UTP_pyrophosphatase-like"/>
</dbReference>
<dbReference type="Gene3D" id="3.30.2010.10">
    <property type="entry name" value="Metalloproteases ('zincins'), catalytic domain"/>
    <property type="match status" value="1"/>
</dbReference>
<dbReference type="RefSeq" id="WP_054660805.1">
    <property type="nucleotide sequence ID" value="NZ_BAZI01000530.1"/>
</dbReference>
<dbReference type="EMBL" id="LLXS01000022">
    <property type="protein sequence ID" value="KRG41895.1"/>
    <property type="molecule type" value="Genomic_DNA"/>
</dbReference>
<keyword evidence="2" id="KW-0378">Hydrolase</keyword>
<dbReference type="InterPro" id="IPR002725">
    <property type="entry name" value="YgjP-like_metallopeptidase"/>
</dbReference>
<dbReference type="PANTHER" id="PTHR30399:SF1">
    <property type="entry name" value="UTP PYROPHOSPHATASE"/>
    <property type="match status" value="1"/>
</dbReference>
<evidence type="ECO:0000313" key="3">
    <source>
        <dbReference type="Proteomes" id="UP000050836"/>
    </source>
</evidence>
<keyword evidence="3" id="KW-1185">Reference proteome</keyword>
<dbReference type="GO" id="GO:0016787">
    <property type="term" value="F:hydrolase activity"/>
    <property type="evidence" value="ECO:0007669"/>
    <property type="project" value="UniProtKB-KW"/>
</dbReference>
<sequence>MLPLKYLNGYPEHLQQRARELLDAGKLGEAVRKRYAQPHAVRNDRQLYDYVQALKDRHLRQSQPLGKVLYDGKLQVIKHALGTHTTISRNHGGKLKASREIRIASVFRDAPAEFLRMIVVHELAHMKEADHNKAFYQLCLHMEPDYHQFEFDLRLYLTALEHESA</sequence>
<dbReference type="Pfam" id="PF01863">
    <property type="entry name" value="YgjP-like"/>
    <property type="match status" value="1"/>
</dbReference>
<gene>
    <name evidence="2" type="ORF">ARC78_10560</name>
</gene>